<sequence>MPSPLSIGPLSPPDVDGVRALAAASAAADGVEPLSEQPLLRLGVDEGWLTHAVARSKAGQVVGYVQVDRGGEDASAELVVHPEHRRGGVGRLLLRTAERDATLPQFGGTAGHHGKRLRVWAHGNLGPARAFAARAGYVVVRELLFLARPLPGAAEPAGAAVPPGYRVRTFEPGRDDDAWVALNARAFAAHPEQGRLTVADLHDRMAEPWFDAAGFFLVEDADGGLAASLWTKVEGGDGEIYAVGVDPDHQGRGLGRALTSTALEHLAGRATRATLYVDGDNSAALAVYDRAGFARAAVDVQYGPSNGAII</sequence>
<dbReference type="KEGG" id="xya:ET471_07025"/>
<comment type="similarity">
    <text evidence="4">Belongs to the acetyltransferase family. MshD subfamily.</text>
</comment>
<evidence type="ECO:0000256" key="4">
    <source>
        <dbReference type="HAMAP-Rule" id="MF_01698"/>
    </source>
</evidence>
<keyword evidence="3 4" id="KW-0012">Acyltransferase</keyword>
<name>A0A4P6F2N3_9MICO</name>
<protein>
    <recommendedName>
        <fullName evidence="4">Mycothiol acetyltransferase</fullName>
        <shortName evidence="4">MSH acetyltransferase</shortName>
        <ecNumber evidence="4">2.3.1.189</ecNumber>
    </recommendedName>
    <alternativeName>
        <fullName evidence="4">Mycothiol synthase</fullName>
    </alternativeName>
</protein>
<dbReference type="PANTHER" id="PTHR43420:SF12">
    <property type="entry name" value="N-ACETYLTRANSFERASE DOMAIN-CONTAINING PROTEIN"/>
    <property type="match status" value="1"/>
</dbReference>
<dbReference type="NCBIfam" id="TIGR03448">
    <property type="entry name" value="mycothiol_MshD"/>
    <property type="match status" value="1"/>
</dbReference>
<dbReference type="Gene3D" id="3.40.630.30">
    <property type="match status" value="1"/>
</dbReference>
<dbReference type="RefSeq" id="WP_129187220.1">
    <property type="nucleotide sequence ID" value="NZ_CP035493.1"/>
</dbReference>
<keyword evidence="7" id="KW-1185">Reference proteome</keyword>
<dbReference type="SUPFAM" id="SSF55729">
    <property type="entry name" value="Acyl-CoA N-acyltransferases (Nat)"/>
    <property type="match status" value="1"/>
</dbReference>
<proteinExistence type="inferred from homology"/>
<dbReference type="InterPro" id="IPR017813">
    <property type="entry name" value="Mycothiol_AcTrfase"/>
</dbReference>
<comment type="catalytic activity">
    <reaction evidence="4">
        <text>1D-myo-inositol 2-(L-cysteinylamino)-2-deoxy-alpha-D-glucopyranoside + acetyl-CoA = mycothiol + CoA + H(+)</text>
        <dbReference type="Rhea" id="RHEA:26172"/>
        <dbReference type="ChEBI" id="CHEBI:15378"/>
        <dbReference type="ChEBI" id="CHEBI:16768"/>
        <dbReference type="ChEBI" id="CHEBI:57287"/>
        <dbReference type="ChEBI" id="CHEBI:57288"/>
        <dbReference type="ChEBI" id="CHEBI:58887"/>
        <dbReference type="EC" id="2.3.1.189"/>
    </reaction>
</comment>
<comment type="function">
    <text evidence="4">Catalyzes the transfer of acetyl from acetyl-CoA to desacetylmycothiol (Cys-GlcN-Ins) to form mycothiol.</text>
</comment>
<reference evidence="6 7" key="1">
    <citation type="submission" date="2019-01" db="EMBL/GenBank/DDBJ databases">
        <title>Genome sequencing of strain FW10M-9.</title>
        <authorList>
            <person name="Heo J."/>
            <person name="Kim S.-J."/>
            <person name="Kim J.-S."/>
            <person name="Hong S.-B."/>
            <person name="Kwon S.-W."/>
        </authorList>
    </citation>
    <scope>NUCLEOTIDE SEQUENCE [LARGE SCALE GENOMIC DNA]</scope>
    <source>
        <strain evidence="6 7">FW10M-9</strain>
    </source>
</reference>
<dbReference type="Pfam" id="PF13508">
    <property type="entry name" value="Acetyltransf_7"/>
    <property type="match status" value="1"/>
</dbReference>
<feature type="domain" description="N-acetyltransferase" evidence="5">
    <location>
        <begin position="5"/>
        <end position="151"/>
    </location>
</feature>
<feature type="binding site" evidence="4">
    <location>
        <position position="36"/>
    </location>
    <ligand>
        <name>1D-myo-inositol 2-(L-cysteinylamino)-2-deoxy-alpha-D-glucopyranoside</name>
        <dbReference type="ChEBI" id="CHEBI:58887"/>
    </ligand>
</feature>
<evidence type="ECO:0000256" key="3">
    <source>
        <dbReference type="ARBA" id="ARBA00023315"/>
    </source>
</evidence>
<dbReference type="GO" id="GO:0035447">
    <property type="term" value="F:mycothiol synthase activity"/>
    <property type="evidence" value="ECO:0007669"/>
    <property type="project" value="UniProtKB-UniRule"/>
</dbReference>
<dbReference type="InterPro" id="IPR000182">
    <property type="entry name" value="GNAT_dom"/>
</dbReference>
<evidence type="ECO:0000256" key="2">
    <source>
        <dbReference type="ARBA" id="ARBA00022737"/>
    </source>
</evidence>
<organism evidence="6 7">
    <name type="scientific">Xylanimonas protaetiae</name>
    <dbReference type="NCBI Taxonomy" id="2509457"/>
    <lineage>
        <taxon>Bacteria</taxon>
        <taxon>Bacillati</taxon>
        <taxon>Actinomycetota</taxon>
        <taxon>Actinomycetes</taxon>
        <taxon>Micrococcales</taxon>
        <taxon>Promicromonosporaceae</taxon>
        <taxon>Xylanimonas</taxon>
    </lineage>
</organism>
<dbReference type="Proteomes" id="UP000292118">
    <property type="component" value="Chromosome"/>
</dbReference>
<dbReference type="PIRSF" id="PIRSF021524">
    <property type="entry name" value="MSH_acetyltransferase"/>
    <property type="match status" value="1"/>
</dbReference>
<keyword evidence="1 4" id="KW-0808">Transferase</keyword>
<feature type="binding site" evidence="4">
    <location>
        <position position="239"/>
    </location>
    <ligand>
        <name>1D-myo-inositol 2-(L-cysteinylamino)-2-deoxy-alpha-D-glucopyranoside</name>
        <dbReference type="ChEBI" id="CHEBI:58887"/>
    </ligand>
</feature>
<dbReference type="AlphaFoldDB" id="A0A4P6F2N3"/>
<dbReference type="PROSITE" id="PS51186">
    <property type="entry name" value="GNAT"/>
    <property type="match status" value="2"/>
</dbReference>
<feature type="binding site" evidence="4">
    <location>
        <position position="232"/>
    </location>
    <ligand>
        <name>1D-myo-inositol 2-(L-cysteinylamino)-2-deoxy-alpha-D-glucopyranoside</name>
        <dbReference type="ChEBI" id="CHEBI:58887"/>
    </ligand>
</feature>
<comment type="caution">
    <text evidence="4">Lacks conserved residue(s) required for the propagation of feature annotation.</text>
</comment>
<evidence type="ECO:0000256" key="1">
    <source>
        <dbReference type="ARBA" id="ARBA00022679"/>
    </source>
</evidence>
<feature type="binding site" evidence="4">
    <location>
        <position position="276"/>
    </location>
    <ligand>
        <name>1D-myo-inositol 2-(L-cysteinylamino)-2-deoxy-alpha-D-glucopyranoside</name>
        <dbReference type="ChEBI" id="CHEBI:58887"/>
    </ligand>
</feature>
<dbReference type="GO" id="GO:0010125">
    <property type="term" value="P:mycothiol biosynthetic process"/>
    <property type="evidence" value="ECO:0007669"/>
    <property type="project" value="UniProtKB-UniRule"/>
</dbReference>
<feature type="binding site" evidence="4">
    <location>
        <position position="192"/>
    </location>
    <ligand>
        <name>1D-myo-inositol 2-(L-cysteinylamino)-2-deoxy-alpha-D-glucopyranoside</name>
        <dbReference type="ChEBI" id="CHEBI:58887"/>
    </ligand>
</feature>
<accession>A0A4P6F2N3</accession>
<feature type="binding site" evidence="4">
    <location>
        <begin position="78"/>
        <end position="80"/>
    </location>
    <ligand>
        <name>acetyl-CoA</name>
        <dbReference type="ChEBI" id="CHEBI:57288"/>
        <label>1</label>
    </ligand>
</feature>
<dbReference type="EMBL" id="CP035493">
    <property type="protein sequence ID" value="QAY69822.1"/>
    <property type="molecule type" value="Genomic_DNA"/>
</dbReference>
<dbReference type="Pfam" id="PF00583">
    <property type="entry name" value="Acetyltransf_1"/>
    <property type="match status" value="1"/>
</dbReference>
<gene>
    <name evidence="4 6" type="primary">mshD</name>
    <name evidence="6" type="ORF">ET471_07025</name>
</gene>
<dbReference type="EC" id="2.3.1.189" evidence="4"/>
<evidence type="ECO:0000259" key="5">
    <source>
        <dbReference type="PROSITE" id="PS51186"/>
    </source>
</evidence>
<dbReference type="OrthoDB" id="3208058at2"/>
<feature type="binding site" evidence="4">
    <location>
        <begin position="250"/>
        <end position="256"/>
    </location>
    <ligand>
        <name>acetyl-CoA</name>
        <dbReference type="ChEBI" id="CHEBI:57288"/>
        <label>2</label>
    </ligand>
</feature>
<dbReference type="InterPro" id="IPR050680">
    <property type="entry name" value="YpeA/RimI_acetyltransf"/>
</dbReference>
<evidence type="ECO:0000313" key="7">
    <source>
        <dbReference type="Proteomes" id="UP000292118"/>
    </source>
</evidence>
<evidence type="ECO:0000313" key="6">
    <source>
        <dbReference type="EMBL" id="QAY69822.1"/>
    </source>
</evidence>
<feature type="domain" description="N-acetyltransferase" evidence="5">
    <location>
        <begin position="165"/>
        <end position="310"/>
    </location>
</feature>
<dbReference type="InterPro" id="IPR016181">
    <property type="entry name" value="Acyl_CoA_acyltransferase"/>
</dbReference>
<feature type="binding site" evidence="4">
    <location>
        <begin position="243"/>
        <end position="245"/>
    </location>
    <ligand>
        <name>acetyl-CoA</name>
        <dbReference type="ChEBI" id="CHEBI:57288"/>
        <label>2</label>
    </ligand>
</feature>
<comment type="subunit">
    <text evidence="4">Monomer.</text>
</comment>
<dbReference type="PANTHER" id="PTHR43420">
    <property type="entry name" value="ACETYLTRANSFERASE"/>
    <property type="match status" value="1"/>
</dbReference>
<keyword evidence="2 4" id="KW-0677">Repeat</keyword>
<dbReference type="HAMAP" id="MF_01698">
    <property type="entry name" value="MshD"/>
    <property type="match status" value="1"/>
</dbReference>
<dbReference type="CDD" id="cd04301">
    <property type="entry name" value="NAT_SF"/>
    <property type="match status" value="2"/>
</dbReference>